<accession>A0A939G5W2</accession>
<dbReference type="EMBL" id="JAFMYU010000012">
    <property type="protein sequence ID" value="MBO0932461.1"/>
    <property type="molecule type" value="Genomic_DNA"/>
</dbReference>
<dbReference type="RefSeq" id="WP_207336422.1">
    <property type="nucleotide sequence ID" value="NZ_JAFMYU010000012.1"/>
</dbReference>
<dbReference type="AlphaFoldDB" id="A0A939G5W2"/>
<keyword evidence="2" id="KW-1185">Reference proteome</keyword>
<protein>
    <submittedName>
        <fullName evidence="1">Uncharacterized protein</fullName>
    </submittedName>
</protein>
<name>A0A939G5W2_9BACT</name>
<sequence>MKPENHTERRRRQLRFGLSYLMLLGLLALCSWVSFRTIPALSDAQQSQSAGRLAMYRNQLTRTDLHLAALSKGTPIDAPWLRTFFGQADALDGQFTDPTFRTTTLSYRRLVAEYEDGKQNGDPELQQLAAQRTELQTKQAGLQAALGSLNKAIAAVAGGGGGAPPPPPPTGKATNLHPAIFTGHYGPFKPLLVRGSGEFGGSNPQVNASAQVIVVDEARVILSVYFEVGDNSTFAKTTERYELYTAPPGLRITAISAPQNTPWRINYTDRTQLDDLFSVADGLFTFQVQANTPGLDVGGPGGSALTIKLNRPIRIDLAK</sequence>
<organism evidence="1 2">
    <name type="scientific">Fibrella aquatilis</name>
    <dbReference type="NCBI Taxonomy" id="2817059"/>
    <lineage>
        <taxon>Bacteria</taxon>
        <taxon>Pseudomonadati</taxon>
        <taxon>Bacteroidota</taxon>
        <taxon>Cytophagia</taxon>
        <taxon>Cytophagales</taxon>
        <taxon>Spirosomataceae</taxon>
        <taxon>Fibrella</taxon>
    </lineage>
</organism>
<evidence type="ECO:0000313" key="1">
    <source>
        <dbReference type="EMBL" id="MBO0932461.1"/>
    </source>
</evidence>
<proteinExistence type="predicted"/>
<reference evidence="1 2" key="1">
    <citation type="submission" date="2021-03" db="EMBL/GenBank/DDBJ databases">
        <title>Fibrella sp. HMF5036 genome sequencing and assembly.</title>
        <authorList>
            <person name="Kang H."/>
            <person name="Kim H."/>
            <person name="Bae S."/>
            <person name="Joh K."/>
        </authorList>
    </citation>
    <scope>NUCLEOTIDE SEQUENCE [LARGE SCALE GENOMIC DNA]</scope>
    <source>
        <strain evidence="1 2">HMF5036</strain>
    </source>
</reference>
<evidence type="ECO:0000313" key="2">
    <source>
        <dbReference type="Proteomes" id="UP000664795"/>
    </source>
</evidence>
<dbReference type="Proteomes" id="UP000664795">
    <property type="component" value="Unassembled WGS sequence"/>
</dbReference>
<comment type="caution">
    <text evidence="1">The sequence shown here is derived from an EMBL/GenBank/DDBJ whole genome shotgun (WGS) entry which is preliminary data.</text>
</comment>
<gene>
    <name evidence="1" type="ORF">J2I48_15725</name>
</gene>